<evidence type="ECO:0000259" key="4">
    <source>
        <dbReference type="Pfam" id="PF09126"/>
    </source>
</evidence>
<accession>A0ABV3M6A3</accession>
<dbReference type="EMBL" id="JBEYRS010000023">
    <property type="protein sequence ID" value="MEW2367220.1"/>
    <property type="molecule type" value="Genomic_DNA"/>
</dbReference>
<keyword evidence="6" id="KW-1185">Reference proteome</keyword>
<keyword evidence="2 5" id="KW-0255">Endonuclease</keyword>
<dbReference type="Gene3D" id="3.40.600.10">
    <property type="entry name" value="DNA mismatch repair MutH/Restriction endonuclease, type II"/>
    <property type="match status" value="1"/>
</dbReference>
<protein>
    <submittedName>
        <fullName evidence="5">NaeI family type II restriction endonuclease</fullName>
    </submittedName>
</protein>
<dbReference type="Gene3D" id="1.10.10.10">
    <property type="entry name" value="Winged helix-like DNA-binding domain superfamily/Winged helix DNA-binding domain"/>
    <property type="match status" value="1"/>
</dbReference>
<dbReference type="InterPro" id="IPR015210">
    <property type="entry name" value="NaeI"/>
</dbReference>
<comment type="caution">
    <text evidence="5">The sequence shown here is derived from an EMBL/GenBank/DDBJ whole genome shotgun (WGS) entry which is preliminary data.</text>
</comment>
<evidence type="ECO:0000313" key="6">
    <source>
        <dbReference type="Proteomes" id="UP001553843"/>
    </source>
</evidence>
<dbReference type="InterPro" id="IPR037057">
    <property type="entry name" value="DNA_rep_MutH/T2_RE_sf"/>
</dbReference>
<proteinExistence type="predicted"/>
<reference evidence="5 6" key="1">
    <citation type="submission" date="2024-06" db="EMBL/GenBank/DDBJ databases">
        <title>The Natural Products Discovery Center: Release of the First 8490 Sequenced Strains for Exploring Actinobacteria Biosynthetic Diversity.</title>
        <authorList>
            <person name="Kalkreuter E."/>
            <person name="Kautsar S.A."/>
            <person name="Yang D."/>
            <person name="Bader C.D."/>
            <person name="Teijaro C.N."/>
            <person name="Fluegel L."/>
            <person name="Davis C.M."/>
            <person name="Simpson J.R."/>
            <person name="Lauterbach L."/>
            <person name="Steele A.D."/>
            <person name="Gui C."/>
            <person name="Meng S."/>
            <person name="Li G."/>
            <person name="Viehrig K."/>
            <person name="Ye F."/>
            <person name="Su P."/>
            <person name="Kiefer A.F."/>
            <person name="Nichols A."/>
            <person name="Cepeda A.J."/>
            <person name="Yan W."/>
            <person name="Fan B."/>
            <person name="Jiang Y."/>
            <person name="Adhikari A."/>
            <person name="Zheng C.-J."/>
            <person name="Schuster L."/>
            <person name="Cowan T.M."/>
            <person name="Smanski M.J."/>
            <person name="Chevrette M.G."/>
            <person name="De Carvalho L.P.S."/>
            <person name="Shen B."/>
        </authorList>
    </citation>
    <scope>NUCLEOTIDE SEQUENCE [LARGE SCALE GENOMIC DNA]</scope>
    <source>
        <strain evidence="5 6">NPDC047833</strain>
    </source>
</reference>
<dbReference type="CDD" id="cd22338">
    <property type="entry name" value="NaeI-like"/>
    <property type="match status" value="1"/>
</dbReference>
<evidence type="ECO:0000256" key="3">
    <source>
        <dbReference type="ARBA" id="ARBA00022801"/>
    </source>
</evidence>
<evidence type="ECO:0000313" key="5">
    <source>
        <dbReference type="EMBL" id="MEW2367220.1"/>
    </source>
</evidence>
<dbReference type="GO" id="GO:0004519">
    <property type="term" value="F:endonuclease activity"/>
    <property type="evidence" value="ECO:0007669"/>
    <property type="project" value="UniProtKB-KW"/>
</dbReference>
<sequence length="332" mass="38121">MLPLDYSAATSIATDETLRNDPELAAVHEYLRRADPTGERFARVIRETIDQLLNGEATGRYDWKELFKTEKTHAGTLVEINLQREFKFRDGNAMDYRIADIEVDCKYSQQFGGWMIPPEAVGHVCLLVWADDYKNQWSAGLFRVREEWLNRGGNRDLKLTVKAQYRSRIAWLWHNADLPENVLLHMNPIDREAVFSFKSGQQRLNELFRRVQQRRIGRNVVRTVAQQKDYMKRVRGNGGSRSALRAEGILIMGDYESHRKIAEQLQIPVPREGEFVSVRVTTARSHHRHQPLAFIDGSKWVVAAYDNPPLMAPKLPTTASSTVPDLFSTTAD</sequence>
<dbReference type="Pfam" id="PF09126">
    <property type="entry name" value="NaeI"/>
    <property type="match status" value="1"/>
</dbReference>
<dbReference type="SUPFAM" id="SSF52980">
    <property type="entry name" value="Restriction endonuclease-like"/>
    <property type="match status" value="1"/>
</dbReference>
<gene>
    <name evidence="5" type="ORF">AB0887_35435</name>
</gene>
<name>A0ABV3M6A3_9ACTN</name>
<keyword evidence="3" id="KW-0378">Hydrolase</keyword>
<dbReference type="InterPro" id="IPR011335">
    <property type="entry name" value="Restrct_endonuc-II-like"/>
</dbReference>
<dbReference type="RefSeq" id="WP_359782445.1">
    <property type="nucleotide sequence ID" value="NZ_JBEYRR010000011.1"/>
</dbReference>
<evidence type="ECO:0000256" key="2">
    <source>
        <dbReference type="ARBA" id="ARBA00022759"/>
    </source>
</evidence>
<dbReference type="InterPro" id="IPR036388">
    <property type="entry name" value="WH-like_DNA-bd_sf"/>
</dbReference>
<evidence type="ECO:0000256" key="1">
    <source>
        <dbReference type="ARBA" id="ARBA00022722"/>
    </source>
</evidence>
<dbReference type="Proteomes" id="UP001553843">
    <property type="component" value="Unassembled WGS sequence"/>
</dbReference>
<feature type="domain" description="Type II restriction enzyme NaeI" evidence="4">
    <location>
        <begin position="27"/>
        <end position="308"/>
    </location>
</feature>
<organism evidence="5 6">
    <name type="scientific">Streptomyces huasconensis</name>
    <dbReference type="NCBI Taxonomy" id="1854574"/>
    <lineage>
        <taxon>Bacteria</taxon>
        <taxon>Bacillati</taxon>
        <taxon>Actinomycetota</taxon>
        <taxon>Actinomycetes</taxon>
        <taxon>Kitasatosporales</taxon>
        <taxon>Streptomycetaceae</taxon>
        <taxon>Streptomyces</taxon>
    </lineage>
</organism>
<keyword evidence="1" id="KW-0540">Nuclease</keyword>